<gene>
    <name evidence="1" type="primary">Nfu_g_1_015727</name>
</gene>
<accession>A0A1A8QA33</accession>
<evidence type="ECO:0000313" key="1">
    <source>
        <dbReference type="EMBL" id="SBR90625.1"/>
    </source>
</evidence>
<reference evidence="1" key="2">
    <citation type="submission" date="2016-06" db="EMBL/GenBank/DDBJ databases">
        <title>The genome of a short-lived fish provides insights into sex chromosome evolution and the genetic control of aging.</title>
        <authorList>
            <person name="Reichwald K."/>
            <person name="Felder M."/>
            <person name="Petzold A."/>
            <person name="Koch P."/>
            <person name="Groth M."/>
            <person name="Platzer M."/>
        </authorList>
    </citation>
    <scope>NUCLEOTIDE SEQUENCE</scope>
    <source>
        <tissue evidence="1">Brain</tissue>
    </source>
</reference>
<feature type="non-terminal residue" evidence="1">
    <location>
        <position position="1"/>
    </location>
</feature>
<sequence>PFSNPNVWSCKRLSGYPHQSACSAHVLFARNLGFLSSDTSCMRQNTGSKQVGSNMRVAAQHNTFGVTRKPLCSSVWFILKERMMMMLWMKTQVSHMTFSIQYVCQQRVSLSELDTCVDPSVFNLSVTSFLTSSCNILLVFISGQMQILEKVDLH</sequence>
<dbReference type="AlphaFoldDB" id="A0A1A8QA33"/>
<organism evidence="1">
    <name type="scientific">Nothobranchius rachovii</name>
    <name type="common">bluefin notho</name>
    <dbReference type="NCBI Taxonomy" id="451742"/>
    <lineage>
        <taxon>Eukaryota</taxon>
        <taxon>Metazoa</taxon>
        <taxon>Chordata</taxon>
        <taxon>Craniata</taxon>
        <taxon>Vertebrata</taxon>
        <taxon>Euteleostomi</taxon>
        <taxon>Actinopterygii</taxon>
        <taxon>Neopterygii</taxon>
        <taxon>Teleostei</taxon>
        <taxon>Neoteleostei</taxon>
        <taxon>Acanthomorphata</taxon>
        <taxon>Ovalentaria</taxon>
        <taxon>Atherinomorphae</taxon>
        <taxon>Cyprinodontiformes</taxon>
        <taxon>Nothobranchiidae</taxon>
        <taxon>Nothobranchius</taxon>
    </lineage>
</organism>
<feature type="non-terminal residue" evidence="1">
    <location>
        <position position="154"/>
    </location>
</feature>
<protein>
    <submittedName>
        <fullName evidence="1">Uncharacterized protein</fullName>
    </submittedName>
</protein>
<dbReference type="EMBL" id="HAEH01010797">
    <property type="protein sequence ID" value="SBR90625.1"/>
    <property type="molecule type" value="Transcribed_RNA"/>
</dbReference>
<name>A0A1A8QA33_9TELE</name>
<proteinExistence type="predicted"/>
<reference evidence="1" key="1">
    <citation type="submission" date="2016-05" db="EMBL/GenBank/DDBJ databases">
        <authorList>
            <person name="Lavstsen T."/>
            <person name="Jespersen J.S."/>
        </authorList>
    </citation>
    <scope>NUCLEOTIDE SEQUENCE</scope>
    <source>
        <tissue evidence="1">Brain</tissue>
    </source>
</reference>